<keyword evidence="3" id="KW-0963">Cytoplasm</keyword>
<evidence type="ECO:0000256" key="7">
    <source>
        <dbReference type="SAM" id="MobiDB-lite"/>
    </source>
</evidence>
<keyword evidence="4" id="KW-0645">Protease</keyword>
<evidence type="ECO:0000313" key="10">
    <source>
        <dbReference type="Proteomes" id="UP000074914"/>
    </source>
</evidence>
<evidence type="ECO:0000256" key="4">
    <source>
        <dbReference type="ARBA" id="ARBA00022670"/>
    </source>
</evidence>
<evidence type="ECO:0000256" key="8">
    <source>
        <dbReference type="SAM" id="SignalP"/>
    </source>
</evidence>
<dbReference type="Gene3D" id="2.130.10.10">
    <property type="entry name" value="YVTN repeat-like/Quinoprotein amine dehydrogenase"/>
    <property type="match status" value="1"/>
</dbReference>
<comment type="subcellular location">
    <subcellularLocation>
        <location evidence="1">Cytoplasm</location>
    </subcellularLocation>
</comment>
<organism evidence="9 10">
    <name type="scientific">Collimonas pratensis</name>
    <dbReference type="NCBI Taxonomy" id="279113"/>
    <lineage>
        <taxon>Bacteria</taxon>
        <taxon>Pseudomonadati</taxon>
        <taxon>Pseudomonadota</taxon>
        <taxon>Betaproteobacteria</taxon>
        <taxon>Burkholderiales</taxon>
        <taxon>Oxalobacteraceae</taxon>
        <taxon>Collimonas</taxon>
    </lineage>
</organism>
<dbReference type="Pfam" id="PF26550">
    <property type="entry name" value="Tricorn_2nd"/>
    <property type="match status" value="1"/>
</dbReference>
<evidence type="ECO:0000256" key="3">
    <source>
        <dbReference type="ARBA" id="ARBA00022490"/>
    </source>
</evidence>
<keyword evidence="8" id="KW-0732">Signal</keyword>
<comment type="similarity">
    <text evidence="2">Belongs to the peptidase S41B family.</text>
</comment>
<dbReference type="Pfam" id="PF26549">
    <property type="entry name" value="Tricorn_N"/>
    <property type="match status" value="1"/>
</dbReference>
<dbReference type="InterPro" id="IPR012393">
    <property type="entry name" value="Tricorn_protease"/>
</dbReference>
<reference evidence="9 10" key="1">
    <citation type="submission" date="2015-11" db="EMBL/GenBank/DDBJ databases">
        <title>Exploring the genomic traits of fungus-feeding bacterial genus Collimonas.</title>
        <authorList>
            <person name="Song C."/>
            <person name="Schmidt R."/>
            <person name="de Jager V."/>
            <person name="Krzyzanowska D."/>
            <person name="Jongedijk E."/>
            <person name="Cankar K."/>
            <person name="Beekwilder J."/>
            <person name="van Veen A."/>
            <person name="de Boer W."/>
            <person name="van Veen J.A."/>
            <person name="Garbeva P."/>
        </authorList>
    </citation>
    <scope>NUCLEOTIDE SEQUENCE [LARGE SCALE GENOMIC DNA]</scope>
    <source>
        <strain evidence="9 10">Ter291</strain>
    </source>
</reference>
<feature type="compositionally biased region" description="Polar residues" evidence="7">
    <location>
        <begin position="579"/>
        <end position="589"/>
    </location>
</feature>
<keyword evidence="6" id="KW-0720">Serine protease</keyword>
<feature type="region of interest" description="Disordered" evidence="7">
    <location>
        <begin position="542"/>
        <end position="589"/>
    </location>
</feature>
<dbReference type="PANTHER" id="PTHR43253">
    <property type="entry name" value="TRICORN PROTEASE HOMOLOG 2-RELATED"/>
    <property type="match status" value="1"/>
</dbReference>
<dbReference type="RefSeq" id="WP_231879920.1">
    <property type="nucleotide sequence ID" value="NZ_CP013236.1"/>
</dbReference>
<feature type="compositionally biased region" description="Basic and acidic residues" evidence="7">
    <location>
        <begin position="542"/>
        <end position="576"/>
    </location>
</feature>
<dbReference type="Gene3D" id="2.120.10.60">
    <property type="entry name" value="Tricorn protease N-terminal domain"/>
    <property type="match status" value="1"/>
</dbReference>
<dbReference type="EMBL" id="CP013236">
    <property type="protein sequence ID" value="AMP15249.1"/>
    <property type="molecule type" value="Genomic_DNA"/>
</dbReference>
<evidence type="ECO:0000256" key="5">
    <source>
        <dbReference type="ARBA" id="ARBA00022801"/>
    </source>
</evidence>
<dbReference type="InterPro" id="IPR015943">
    <property type="entry name" value="WD40/YVTN_repeat-like_dom_sf"/>
</dbReference>
<feature type="signal peptide" evidence="8">
    <location>
        <begin position="1"/>
        <end position="19"/>
    </location>
</feature>
<evidence type="ECO:0000256" key="2">
    <source>
        <dbReference type="ARBA" id="ARBA00008524"/>
    </source>
</evidence>
<name>A0ABM5Z881_9BURK</name>
<evidence type="ECO:0000256" key="6">
    <source>
        <dbReference type="ARBA" id="ARBA00022825"/>
    </source>
</evidence>
<gene>
    <name evidence="9" type="ORF">CPter291_3007</name>
</gene>
<proteinExistence type="inferred from homology"/>
<evidence type="ECO:0000256" key="1">
    <source>
        <dbReference type="ARBA" id="ARBA00004496"/>
    </source>
</evidence>
<protein>
    <submittedName>
        <fullName evidence="9">WD40-like Beta Propeller Repeat family protein</fullName>
    </submittedName>
</protein>
<dbReference type="SUPFAM" id="SSF69322">
    <property type="entry name" value="Tricorn protease domain 2"/>
    <property type="match status" value="1"/>
</dbReference>
<evidence type="ECO:0000313" key="9">
    <source>
        <dbReference type="EMBL" id="AMP15249.1"/>
    </source>
</evidence>
<dbReference type="SUPFAM" id="SSF69304">
    <property type="entry name" value="Tricorn protease N-terminal domain"/>
    <property type="match status" value="1"/>
</dbReference>
<dbReference type="Proteomes" id="UP000074914">
    <property type="component" value="Chromosome"/>
</dbReference>
<feature type="chain" id="PRO_5046255465" evidence="8">
    <location>
        <begin position="20"/>
        <end position="589"/>
    </location>
</feature>
<keyword evidence="5" id="KW-0378">Hydrolase</keyword>
<keyword evidence="10" id="KW-1185">Reference proteome</keyword>
<accession>A0ABM5Z881</accession>
<dbReference type="PANTHER" id="PTHR43253:SF1">
    <property type="entry name" value="TRICORN PROTEASE HOMOLOG 2-RELATED"/>
    <property type="match status" value="1"/>
</dbReference>
<sequence length="589" mass="64832">MKIKHVFLALSLYSSLLPAYPKDYFRYPSLHAETVVFTSQGDVWSASLDGGKATRLTTHLNGDAHASLSPDGKWVAYAASYEGPSDLFVMPVSGGAPRRITFDGANAMPLGWTAQGEVLYRTQNETGPASQSVVAAVDPDSLKKHVFPLADATEATVDDSGKSLYFTRLGLVATGDNAKQYKGGAAAQLWRYDMDQPGEAVKLSGSFSGSDRQPMWWNGRLYFISNRDGNDNLWSMQRDGSDVKQLTAHKEWAVRNAALDVGKIVYQMGADLHVYAIADGNDKTLSLELVSDHEAGLERLLRKPLTYMSSSNFSPDGRQVAITARGHIVLASVGAIRRVDIATPDNSRASEAFVSYDGKWVYAICDASGEQEIWRFAADGSGSGLQLTQDGHMQRVSMKESPDGKWIAHWNKSGDLALLNLASRKNDIIDHSESADFSDVVWSPDSRTLASVRPGTAHQLNQIALYDVNARQMHSLTSDKYESRSPAFSADGHWLYFLSDRNFEPVDGAPWGDRNMGPYFDRRTRVYAYALQAGLRFPFQAKDELENAKKNPDEKDGDDNKQDDSERNKSKKDIAADAKTNSKSANPCL</sequence>